<evidence type="ECO:0000313" key="2">
    <source>
        <dbReference type="Proteomes" id="UP000003835"/>
    </source>
</evidence>
<sequence length="40" mass="4585">MSLWEKNYQTGLLKAFSVKHLGIEKLIETHEIGANRQTLS</sequence>
<dbReference type="RefSeq" id="WP_006100628.1">
    <property type="nucleotide sequence ID" value="NZ_DS989847.1"/>
</dbReference>
<proteinExistence type="predicted"/>
<organism evidence="1 2">
    <name type="scientific">Coleofasciculus chthonoplastes PCC 7420</name>
    <dbReference type="NCBI Taxonomy" id="118168"/>
    <lineage>
        <taxon>Bacteria</taxon>
        <taxon>Bacillati</taxon>
        <taxon>Cyanobacteriota</taxon>
        <taxon>Cyanophyceae</taxon>
        <taxon>Coleofasciculales</taxon>
        <taxon>Coleofasciculaceae</taxon>
        <taxon>Coleofasciculus</taxon>
    </lineage>
</organism>
<dbReference type="Proteomes" id="UP000003835">
    <property type="component" value="Unassembled WGS sequence"/>
</dbReference>
<keyword evidence="2" id="KW-1185">Reference proteome</keyword>
<name>B4VPX0_9CYAN</name>
<gene>
    <name evidence="1" type="ORF">MC7420_5574</name>
</gene>
<dbReference type="HOGENOM" id="CLU_3287975_0_0_3"/>
<reference evidence="1 2" key="1">
    <citation type="submission" date="2008-07" db="EMBL/GenBank/DDBJ databases">
        <authorList>
            <person name="Tandeau de Marsac N."/>
            <person name="Ferriera S."/>
            <person name="Johnson J."/>
            <person name="Kravitz S."/>
            <person name="Beeson K."/>
            <person name="Sutton G."/>
            <person name="Rogers Y.-H."/>
            <person name="Friedman R."/>
            <person name="Frazier M."/>
            <person name="Venter J.C."/>
        </authorList>
    </citation>
    <scope>NUCLEOTIDE SEQUENCE [LARGE SCALE GENOMIC DNA]</scope>
    <source>
        <strain evidence="1 2">PCC 7420</strain>
    </source>
</reference>
<dbReference type="EMBL" id="DS989847">
    <property type="protein sequence ID" value="EDX76140.1"/>
    <property type="molecule type" value="Genomic_DNA"/>
</dbReference>
<dbReference type="AlphaFoldDB" id="B4VPX0"/>
<accession>B4VPX0</accession>
<protein>
    <submittedName>
        <fullName evidence="1">Uncharacterized protein</fullName>
    </submittedName>
</protein>
<evidence type="ECO:0000313" key="1">
    <source>
        <dbReference type="EMBL" id="EDX76140.1"/>
    </source>
</evidence>
<dbReference type="STRING" id="118168.MC7420_5574"/>